<dbReference type="InterPro" id="IPR026444">
    <property type="entry name" value="Secre_tail"/>
</dbReference>
<evidence type="ECO:0000313" key="3">
    <source>
        <dbReference type="Proteomes" id="UP001479606"/>
    </source>
</evidence>
<name>A0ABU9LV10_9BACT</name>
<organism evidence="2 3">
    <name type="scientific">Hymenobacter segetis</name>
    <dbReference type="NCBI Taxonomy" id="2025509"/>
    <lineage>
        <taxon>Bacteria</taxon>
        <taxon>Pseudomonadati</taxon>
        <taxon>Bacteroidota</taxon>
        <taxon>Cytophagia</taxon>
        <taxon>Cytophagales</taxon>
        <taxon>Hymenobacteraceae</taxon>
        <taxon>Hymenobacter</taxon>
    </lineage>
</organism>
<evidence type="ECO:0000259" key="1">
    <source>
        <dbReference type="Pfam" id="PF18962"/>
    </source>
</evidence>
<protein>
    <submittedName>
        <fullName evidence="2">T9SS type A sorting domain-containing protein</fullName>
    </submittedName>
</protein>
<evidence type="ECO:0000313" key="2">
    <source>
        <dbReference type="EMBL" id="MEL5994441.1"/>
    </source>
</evidence>
<dbReference type="EMBL" id="JBCEVZ010000018">
    <property type="protein sequence ID" value="MEL5994441.1"/>
    <property type="molecule type" value="Genomic_DNA"/>
</dbReference>
<dbReference type="Gene3D" id="2.60.40.4070">
    <property type="match status" value="1"/>
</dbReference>
<dbReference type="Pfam" id="PF18962">
    <property type="entry name" value="Por_Secre_tail"/>
    <property type="match status" value="1"/>
</dbReference>
<gene>
    <name evidence="2" type="ORF">AAFH49_09500</name>
</gene>
<keyword evidence="3" id="KW-1185">Reference proteome</keyword>
<feature type="domain" description="Secretion system C-terminal sorting" evidence="1">
    <location>
        <begin position="3"/>
        <end position="79"/>
    </location>
</feature>
<dbReference type="Proteomes" id="UP001479606">
    <property type="component" value="Unassembled WGS sequence"/>
</dbReference>
<comment type="caution">
    <text evidence="2">The sequence shown here is derived from an EMBL/GenBank/DDBJ whole genome shotgun (WGS) entry which is preliminary data.</text>
</comment>
<proteinExistence type="predicted"/>
<reference evidence="2 3" key="1">
    <citation type="journal article" date="2018" name="Arch. Microbiol.">
        <title>Hymenobacter segetis sp. nov., isolated from soil.</title>
        <authorList>
            <person name="Ten L.N."/>
            <person name="Lim S.J."/>
            <person name="Kim B.O."/>
            <person name="Kang I.K."/>
            <person name="Jung H.Y."/>
        </authorList>
    </citation>
    <scope>NUCLEOTIDE SEQUENCE [LARGE SCALE GENOMIC DNA]</scope>
    <source>
        <strain evidence="2 3">S7-3-11</strain>
    </source>
</reference>
<accession>A0ABU9LV10</accession>
<sequence>MAYPNPTTKDATINFSVPKSGHVLVQVYDAMGRPVVTLFDGEALAGEQRSVVLKGGTLAAGTYTYRVVANGKTKTNRVILDK</sequence>
<dbReference type="NCBIfam" id="TIGR04183">
    <property type="entry name" value="Por_Secre_tail"/>
    <property type="match status" value="1"/>
</dbReference>